<dbReference type="EMBL" id="QXGE01000668">
    <property type="protein sequence ID" value="KAE9306311.1"/>
    <property type="molecule type" value="Genomic_DNA"/>
</dbReference>
<evidence type="ECO:0000313" key="2">
    <source>
        <dbReference type="EMBL" id="KAE9106351.1"/>
    </source>
</evidence>
<evidence type="ECO:0000313" key="5">
    <source>
        <dbReference type="Proteomes" id="UP000429523"/>
    </source>
</evidence>
<reference evidence="5 6" key="1">
    <citation type="submission" date="2018-08" db="EMBL/GenBank/DDBJ databases">
        <title>Genomic investigation of the strawberry pathogen Phytophthora fragariae indicates pathogenicity is determined by transcriptional variation in three key races.</title>
        <authorList>
            <person name="Adams T.M."/>
            <person name="Armitage A.D."/>
            <person name="Sobczyk M.K."/>
            <person name="Bates H.J."/>
            <person name="Dunwell J.M."/>
            <person name="Nellist C.F."/>
            <person name="Harrison R.J."/>
        </authorList>
    </citation>
    <scope>NUCLEOTIDE SEQUENCE [LARGE SCALE GENOMIC DNA]</scope>
    <source>
        <strain evidence="4 6">A4</strain>
        <strain evidence="3 7">NOV-5</strain>
        <strain evidence="2 8">NOV-71</strain>
        <strain evidence="1 5">NOV-9</strain>
    </source>
</reference>
<dbReference type="Proteomes" id="UP000440732">
    <property type="component" value="Unassembled WGS sequence"/>
</dbReference>
<dbReference type="AlphaFoldDB" id="A0A6A3RZZ5"/>
<dbReference type="EMBL" id="QXGF01000784">
    <property type="protein sequence ID" value="KAE8935637.1"/>
    <property type="molecule type" value="Genomic_DNA"/>
</dbReference>
<evidence type="ECO:0000313" key="3">
    <source>
        <dbReference type="EMBL" id="KAE9142709.1"/>
    </source>
</evidence>
<dbReference type="EMBL" id="QXGA01000675">
    <property type="protein sequence ID" value="KAE9142709.1"/>
    <property type="molecule type" value="Genomic_DNA"/>
</dbReference>
<organism evidence="2 8">
    <name type="scientific">Phytophthora fragariae</name>
    <dbReference type="NCBI Taxonomy" id="53985"/>
    <lineage>
        <taxon>Eukaryota</taxon>
        <taxon>Sar</taxon>
        <taxon>Stramenopiles</taxon>
        <taxon>Oomycota</taxon>
        <taxon>Peronosporomycetes</taxon>
        <taxon>Peronosporales</taxon>
        <taxon>Peronosporaceae</taxon>
        <taxon>Phytophthora</taxon>
    </lineage>
</organism>
<accession>A0A6A3RZZ5</accession>
<dbReference type="Proteomes" id="UP000429523">
    <property type="component" value="Unassembled WGS sequence"/>
</dbReference>
<evidence type="ECO:0000313" key="7">
    <source>
        <dbReference type="Proteomes" id="UP000440732"/>
    </source>
</evidence>
<evidence type="ECO:0000313" key="6">
    <source>
        <dbReference type="Proteomes" id="UP000437068"/>
    </source>
</evidence>
<gene>
    <name evidence="4" type="ORF">PF001_g12184</name>
    <name evidence="3" type="ORF">PF006_g12200</name>
    <name evidence="2" type="ORF">PF007_g13428</name>
    <name evidence="1" type="ORF">PF009_g14419</name>
</gene>
<comment type="caution">
    <text evidence="2">The sequence shown here is derived from an EMBL/GenBank/DDBJ whole genome shotgun (WGS) entry which is preliminary data.</text>
</comment>
<proteinExistence type="predicted"/>
<name>A0A6A3RZZ5_9STRA</name>
<sequence>MQWKYFRLVTGASRLPFDGVVHALRLHYGAIAADFRQAAFDEFKARRSFVLVPSKSSRTAKQTPLELDTNVNEYGVKLNDPLTHRASAKI</sequence>
<evidence type="ECO:0000313" key="8">
    <source>
        <dbReference type="Proteomes" id="UP000441208"/>
    </source>
</evidence>
<dbReference type="Proteomes" id="UP000437068">
    <property type="component" value="Unassembled WGS sequence"/>
</dbReference>
<protein>
    <submittedName>
        <fullName evidence="2">Uncharacterized protein</fullName>
    </submittedName>
</protein>
<evidence type="ECO:0000313" key="4">
    <source>
        <dbReference type="EMBL" id="KAE9306311.1"/>
    </source>
</evidence>
<evidence type="ECO:0000313" key="1">
    <source>
        <dbReference type="EMBL" id="KAE8935637.1"/>
    </source>
</evidence>
<dbReference type="Proteomes" id="UP000441208">
    <property type="component" value="Unassembled WGS sequence"/>
</dbReference>
<dbReference type="EMBL" id="QXFZ01000739">
    <property type="protein sequence ID" value="KAE9106351.1"/>
    <property type="molecule type" value="Genomic_DNA"/>
</dbReference>